<dbReference type="RefSeq" id="WP_211294427.1">
    <property type="nucleotide sequence ID" value="NZ_PGFB01000001.1"/>
</dbReference>
<evidence type="ECO:0000256" key="2">
    <source>
        <dbReference type="SAM" id="Phobius"/>
    </source>
</evidence>
<gene>
    <name evidence="3" type="ORF">CLV54_0739</name>
</gene>
<name>A0A2M9C5B2_9MICO</name>
<keyword evidence="2" id="KW-0472">Membrane</keyword>
<dbReference type="AlphaFoldDB" id="A0A2M9C5B2"/>
<evidence type="ECO:0000313" key="4">
    <source>
        <dbReference type="Proteomes" id="UP000230161"/>
    </source>
</evidence>
<evidence type="ECO:0000256" key="1">
    <source>
        <dbReference type="SAM" id="MobiDB-lite"/>
    </source>
</evidence>
<keyword evidence="4" id="KW-1185">Reference proteome</keyword>
<evidence type="ECO:0000313" key="3">
    <source>
        <dbReference type="EMBL" id="PJJ65702.1"/>
    </source>
</evidence>
<keyword evidence="2" id="KW-0812">Transmembrane</keyword>
<accession>A0A2M9C5B2</accession>
<reference evidence="3 4" key="1">
    <citation type="submission" date="2017-11" db="EMBL/GenBank/DDBJ databases">
        <title>Genomic Encyclopedia of Archaeal and Bacterial Type Strains, Phase II (KMG-II): From Individual Species to Whole Genera.</title>
        <authorList>
            <person name="Goeker M."/>
        </authorList>
    </citation>
    <scope>NUCLEOTIDE SEQUENCE [LARGE SCALE GENOMIC DNA]</scope>
    <source>
        <strain evidence="3 4">DSM 25625</strain>
    </source>
</reference>
<organism evidence="3 4">
    <name type="scientific">Compostimonas suwonensis</name>
    <dbReference type="NCBI Taxonomy" id="1048394"/>
    <lineage>
        <taxon>Bacteria</taxon>
        <taxon>Bacillati</taxon>
        <taxon>Actinomycetota</taxon>
        <taxon>Actinomycetes</taxon>
        <taxon>Micrococcales</taxon>
        <taxon>Microbacteriaceae</taxon>
        <taxon>Compostimonas</taxon>
    </lineage>
</organism>
<protein>
    <submittedName>
        <fullName evidence="3">Uncharacterized protein</fullName>
    </submittedName>
</protein>
<feature type="compositionally biased region" description="Polar residues" evidence="1">
    <location>
        <begin position="77"/>
        <end position="86"/>
    </location>
</feature>
<comment type="caution">
    <text evidence="3">The sequence shown here is derived from an EMBL/GenBank/DDBJ whole genome shotgun (WGS) entry which is preliminary data.</text>
</comment>
<dbReference type="EMBL" id="PGFB01000001">
    <property type="protein sequence ID" value="PJJ65702.1"/>
    <property type="molecule type" value="Genomic_DNA"/>
</dbReference>
<feature type="region of interest" description="Disordered" evidence="1">
    <location>
        <begin position="71"/>
        <end position="99"/>
    </location>
</feature>
<keyword evidence="2" id="KW-1133">Transmembrane helix</keyword>
<sequence>MPDNHDAILLESVKTHRARLRSAFLFGELTERRVAGDNVKRLVGSIVLAAVACAVCVGVSFVMSVIGDQNPAATGPSAVSSSTGPTPLQAPLPTEEKAP</sequence>
<dbReference type="Proteomes" id="UP000230161">
    <property type="component" value="Unassembled WGS sequence"/>
</dbReference>
<feature type="transmembrane region" description="Helical" evidence="2">
    <location>
        <begin position="42"/>
        <end position="66"/>
    </location>
</feature>
<proteinExistence type="predicted"/>